<dbReference type="AlphaFoldDB" id="A0AB73NG46"/>
<proteinExistence type="predicted"/>
<evidence type="ECO:0000256" key="1">
    <source>
        <dbReference type="ARBA" id="ARBA00022729"/>
    </source>
</evidence>
<dbReference type="InterPro" id="IPR029051">
    <property type="entry name" value="DUF4352"/>
</dbReference>
<keyword evidence="2" id="KW-0472">Membrane</keyword>
<evidence type="ECO:0000259" key="3">
    <source>
        <dbReference type="Pfam" id="PF11611"/>
    </source>
</evidence>
<reference evidence="4 5" key="1">
    <citation type="submission" date="2017-05" db="EMBL/GenBank/DDBJ databases">
        <title>The Genome Sequence of Enterococcus faecium 6F2_DIV0138.</title>
        <authorList>
            <consortium name="The Broad Institute Genomics Platform"/>
            <consortium name="The Broad Institute Genomic Center for Infectious Diseases"/>
            <person name="Earl A."/>
            <person name="Manson A."/>
            <person name="Schwartman J."/>
            <person name="Gilmore M."/>
            <person name="Abouelleil A."/>
            <person name="Cao P."/>
            <person name="Chapman S."/>
            <person name="Cusick C."/>
            <person name="Shea T."/>
            <person name="Young S."/>
            <person name="Neafsey D."/>
            <person name="Nusbaum C."/>
            <person name="Birren B."/>
        </authorList>
    </citation>
    <scope>NUCLEOTIDE SEQUENCE [LARGE SCALE GENOMIC DNA]</scope>
    <source>
        <strain evidence="4 5">6F2_DIV0138</strain>
    </source>
</reference>
<keyword evidence="2" id="KW-1133">Transmembrane helix</keyword>
<dbReference type="Proteomes" id="UP000194737">
    <property type="component" value="Unassembled WGS sequence"/>
</dbReference>
<name>A0AB73NG46_ENTFC</name>
<dbReference type="Pfam" id="PF11611">
    <property type="entry name" value="DUF4352"/>
    <property type="match status" value="1"/>
</dbReference>
<dbReference type="EMBL" id="NGLB01000001">
    <property type="protein sequence ID" value="OTO00483.1"/>
    <property type="molecule type" value="Genomic_DNA"/>
</dbReference>
<keyword evidence="2" id="KW-0812">Transmembrane</keyword>
<dbReference type="RefSeq" id="WP_086324946.1">
    <property type="nucleotide sequence ID" value="NZ_NGLB01000001.1"/>
</dbReference>
<accession>A0AB73NG46</accession>
<keyword evidence="1" id="KW-0732">Signal</keyword>
<evidence type="ECO:0000313" key="4">
    <source>
        <dbReference type="EMBL" id="OTO00483.1"/>
    </source>
</evidence>
<organism evidence="4 5">
    <name type="scientific">Enterococcus faecium</name>
    <name type="common">Streptococcus faecium</name>
    <dbReference type="NCBI Taxonomy" id="1352"/>
    <lineage>
        <taxon>Bacteria</taxon>
        <taxon>Bacillati</taxon>
        <taxon>Bacillota</taxon>
        <taxon>Bacilli</taxon>
        <taxon>Lactobacillales</taxon>
        <taxon>Enterococcaceae</taxon>
        <taxon>Enterococcus</taxon>
    </lineage>
</organism>
<sequence>MLKSFGKGMFGCFGVFVGFVILFIILGFVFFGSDSGTSKNADKADANNNLSKEYHVGDTVSYKGYEIKVNNVNFSNGSEYETPDTGKQYVIINVTITNNTDQKQSYNPYDFKLNANGNATDVNEIVTDGIATDRLNSGDLDNGASVTGNLVGQADPNAKLKLQYETSIWNDETVDISLN</sequence>
<protein>
    <recommendedName>
        <fullName evidence="3">DUF4352 domain-containing protein</fullName>
    </recommendedName>
</protein>
<gene>
    <name evidence="4" type="ORF">A5804_001993</name>
</gene>
<evidence type="ECO:0000256" key="2">
    <source>
        <dbReference type="SAM" id="Phobius"/>
    </source>
</evidence>
<feature type="transmembrane region" description="Helical" evidence="2">
    <location>
        <begin position="12"/>
        <end position="31"/>
    </location>
</feature>
<feature type="domain" description="DUF4352" evidence="3">
    <location>
        <begin position="54"/>
        <end position="172"/>
    </location>
</feature>
<dbReference type="InterPro" id="IPR029050">
    <property type="entry name" value="Immunoprotect_excell_Ig-like"/>
</dbReference>
<dbReference type="Gene3D" id="2.60.40.1240">
    <property type="match status" value="1"/>
</dbReference>
<comment type="caution">
    <text evidence="4">The sequence shown here is derived from an EMBL/GenBank/DDBJ whole genome shotgun (WGS) entry which is preliminary data.</text>
</comment>
<evidence type="ECO:0000313" key="5">
    <source>
        <dbReference type="Proteomes" id="UP000194737"/>
    </source>
</evidence>